<protein>
    <submittedName>
        <fullName evidence="1">Uncharacterized protein</fullName>
    </submittedName>
</protein>
<organism evidence="1 2">
    <name type="scientific">Prorocentrum cordatum</name>
    <dbReference type="NCBI Taxonomy" id="2364126"/>
    <lineage>
        <taxon>Eukaryota</taxon>
        <taxon>Sar</taxon>
        <taxon>Alveolata</taxon>
        <taxon>Dinophyceae</taxon>
        <taxon>Prorocentrales</taxon>
        <taxon>Prorocentraceae</taxon>
        <taxon>Prorocentrum</taxon>
    </lineage>
</organism>
<sequence length="320" mass="34347">MGYQRSWRHSDTNAVARYRLGWLTGAEVEEFVRGSNHLTVNISALNQGPTGAPFLMVKIPCDECVGNSASVAGVGALYLSFRTADTPALYGIDDAGTVSIYDKFTFAYLTLADRLHVHFQPNVNQMTELWTTLAAGETLEIAGATLWIHVCSIDAASHAKVGVSDTSEALAQAGCPLAAPTPIPTPPPTPRPPLPPTVLLMKLKAGSSTFQYDASYWTDTSVLNEVGGASVSDSDDEDVKMSAFNTLPISVLSLCYKTLDNCYTYELGAMYTSAQLLFSSGFIRSTNLGNESGAAATATQDWTYLFMPPGTPTWHDGFCN</sequence>
<dbReference type="Proteomes" id="UP001189429">
    <property type="component" value="Unassembled WGS sequence"/>
</dbReference>
<evidence type="ECO:0000313" key="1">
    <source>
        <dbReference type="EMBL" id="CAK0906196.1"/>
    </source>
</evidence>
<comment type="caution">
    <text evidence="1">The sequence shown here is derived from an EMBL/GenBank/DDBJ whole genome shotgun (WGS) entry which is preliminary data.</text>
</comment>
<gene>
    <name evidence="1" type="ORF">PCOR1329_LOCUS81611</name>
</gene>
<accession>A0ABN9Y178</accession>
<dbReference type="EMBL" id="CAUYUJ010021658">
    <property type="protein sequence ID" value="CAK0906196.1"/>
    <property type="molecule type" value="Genomic_DNA"/>
</dbReference>
<evidence type="ECO:0000313" key="2">
    <source>
        <dbReference type="Proteomes" id="UP001189429"/>
    </source>
</evidence>
<name>A0ABN9Y178_9DINO</name>
<proteinExistence type="predicted"/>
<keyword evidence="2" id="KW-1185">Reference proteome</keyword>
<reference evidence="1" key="1">
    <citation type="submission" date="2023-10" db="EMBL/GenBank/DDBJ databases">
        <authorList>
            <person name="Chen Y."/>
            <person name="Shah S."/>
            <person name="Dougan E. K."/>
            <person name="Thang M."/>
            <person name="Chan C."/>
        </authorList>
    </citation>
    <scope>NUCLEOTIDE SEQUENCE [LARGE SCALE GENOMIC DNA]</scope>
</reference>